<dbReference type="InterPro" id="IPR002035">
    <property type="entry name" value="VWF_A"/>
</dbReference>
<name>A0A7S2H4Q8_9DINO</name>
<sequence>MRLAAERLVRAFAGTPSRVGLVLFSGPRNSTTLRACSRGAQPGEPTPRMEQDCKIQWVSHLTDDMDGLAQKVQGLTYPRGTSLTSSALATAAAEMSQGRADAGPVVIVISDGRVMSPKLTRQAATFVKDRARLLWVPVSTYAKISDLKEWVSKPVRENVVRVKGFDKLKMPEAVSEIVSRVCPLVA</sequence>
<dbReference type="Gene3D" id="3.40.50.410">
    <property type="entry name" value="von Willebrand factor, type A domain"/>
    <property type="match status" value="1"/>
</dbReference>
<accession>A0A7S2H4Q8</accession>
<reference evidence="2" key="1">
    <citation type="submission" date="2021-01" db="EMBL/GenBank/DDBJ databases">
        <authorList>
            <person name="Corre E."/>
            <person name="Pelletier E."/>
            <person name="Niang G."/>
            <person name="Scheremetjew M."/>
            <person name="Finn R."/>
            <person name="Kale V."/>
            <person name="Holt S."/>
            <person name="Cochrane G."/>
            <person name="Meng A."/>
            <person name="Brown T."/>
            <person name="Cohen L."/>
        </authorList>
    </citation>
    <scope>NUCLEOTIDE SEQUENCE</scope>
    <source>
        <strain evidence="2">CCMP2222</strain>
    </source>
</reference>
<dbReference type="AlphaFoldDB" id="A0A7S2H4Q8"/>
<dbReference type="SUPFAM" id="SSF53300">
    <property type="entry name" value="vWA-like"/>
    <property type="match status" value="1"/>
</dbReference>
<dbReference type="PROSITE" id="PS50234">
    <property type="entry name" value="VWFA"/>
    <property type="match status" value="1"/>
</dbReference>
<dbReference type="Pfam" id="PF00092">
    <property type="entry name" value="VWA"/>
    <property type="match status" value="1"/>
</dbReference>
<evidence type="ECO:0000259" key="1">
    <source>
        <dbReference type="PROSITE" id="PS50234"/>
    </source>
</evidence>
<feature type="domain" description="VWFA" evidence="1">
    <location>
        <begin position="1"/>
        <end position="181"/>
    </location>
</feature>
<gene>
    <name evidence="2" type="ORF">AAND1436_LOCUS33026</name>
</gene>
<protein>
    <recommendedName>
        <fullName evidence="1">VWFA domain-containing protein</fullName>
    </recommendedName>
</protein>
<evidence type="ECO:0000313" key="2">
    <source>
        <dbReference type="EMBL" id="CAD9480129.1"/>
    </source>
</evidence>
<dbReference type="InterPro" id="IPR036465">
    <property type="entry name" value="vWFA_dom_sf"/>
</dbReference>
<proteinExistence type="predicted"/>
<organism evidence="2">
    <name type="scientific">Alexandrium andersonii</name>
    <dbReference type="NCBI Taxonomy" id="327968"/>
    <lineage>
        <taxon>Eukaryota</taxon>
        <taxon>Sar</taxon>
        <taxon>Alveolata</taxon>
        <taxon>Dinophyceae</taxon>
        <taxon>Gonyaulacales</taxon>
        <taxon>Pyrocystaceae</taxon>
        <taxon>Alexandrium</taxon>
    </lineage>
</organism>
<dbReference type="EMBL" id="HBGQ01068718">
    <property type="protein sequence ID" value="CAD9480129.1"/>
    <property type="molecule type" value="Transcribed_RNA"/>
</dbReference>